<dbReference type="Gene3D" id="3.40.50.720">
    <property type="entry name" value="NAD(P)-binding Rossmann-like Domain"/>
    <property type="match status" value="1"/>
</dbReference>
<dbReference type="Pfam" id="PF00106">
    <property type="entry name" value="adh_short"/>
    <property type="match status" value="1"/>
</dbReference>
<dbReference type="CDD" id="cd05339">
    <property type="entry name" value="17beta-HSDXI-like_SDR_c"/>
    <property type="match status" value="1"/>
</dbReference>
<evidence type="ECO:0000256" key="4">
    <source>
        <dbReference type="ARBA" id="ARBA00022857"/>
    </source>
</evidence>
<evidence type="ECO:0000313" key="15">
    <source>
        <dbReference type="Proteomes" id="UP001278500"/>
    </source>
</evidence>
<dbReference type="PRINTS" id="PR00080">
    <property type="entry name" value="SDRFAMILY"/>
</dbReference>
<dbReference type="PRINTS" id="PR00081">
    <property type="entry name" value="GDHRDH"/>
</dbReference>
<feature type="compositionally biased region" description="Basic and acidic residues" evidence="13">
    <location>
        <begin position="361"/>
        <end position="371"/>
    </location>
</feature>
<dbReference type="Proteomes" id="UP001278500">
    <property type="component" value="Unassembled WGS sequence"/>
</dbReference>
<proteinExistence type="inferred from homology"/>
<protein>
    <recommendedName>
        <fullName evidence="10">Short-chain dehydrogenase/reductase 3</fullName>
    </recommendedName>
    <alternativeName>
        <fullName evidence="11">Retinal short-chain dehydrogenase/reductase 1</fullName>
    </alternativeName>
</protein>
<name>A0AAE0JR25_9PEZI</name>
<evidence type="ECO:0000256" key="9">
    <source>
        <dbReference type="ARBA" id="ARBA00059620"/>
    </source>
</evidence>
<evidence type="ECO:0000256" key="6">
    <source>
        <dbReference type="ARBA" id="ARBA00023002"/>
    </source>
</evidence>
<evidence type="ECO:0000256" key="5">
    <source>
        <dbReference type="ARBA" id="ARBA00022989"/>
    </source>
</evidence>
<comment type="similarity">
    <text evidence="2 12">Belongs to the short-chain dehydrogenases/reductases (SDR) family.</text>
</comment>
<evidence type="ECO:0000256" key="13">
    <source>
        <dbReference type="SAM" id="MobiDB-lite"/>
    </source>
</evidence>
<dbReference type="GeneID" id="87868316"/>
<dbReference type="RefSeq" id="XP_062687248.1">
    <property type="nucleotide sequence ID" value="XM_062831162.1"/>
</dbReference>
<reference evidence="14" key="2">
    <citation type="submission" date="2023-06" db="EMBL/GenBank/DDBJ databases">
        <authorList>
            <consortium name="Lawrence Berkeley National Laboratory"/>
            <person name="Haridas S."/>
            <person name="Hensen N."/>
            <person name="Bonometti L."/>
            <person name="Westerberg I."/>
            <person name="Brannstrom I.O."/>
            <person name="Guillou S."/>
            <person name="Cros-Aarteil S."/>
            <person name="Calhoun S."/>
            <person name="Kuo A."/>
            <person name="Mondo S."/>
            <person name="Pangilinan J."/>
            <person name="Riley R."/>
            <person name="Labutti K."/>
            <person name="Andreopoulos B."/>
            <person name="Lipzen A."/>
            <person name="Chen C."/>
            <person name="Yanf M."/>
            <person name="Daum C."/>
            <person name="Ng V."/>
            <person name="Clum A."/>
            <person name="Steindorff A."/>
            <person name="Ohm R."/>
            <person name="Martin F."/>
            <person name="Silar P."/>
            <person name="Natvig D."/>
            <person name="Lalanne C."/>
            <person name="Gautier V."/>
            <person name="Ament-Velasquez S.L."/>
            <person name="Kruys A."/>
            <person name="Hutchinson M.I."/>
            <person name="Powell A.J."/>
            <person name="Barry K."/>
            <person name="Miller A.N."/>
            <person name="Grigoriev I.V."/>
            <person name="Debuchy R."/>
            <person name="Gladieux P."/>
            <person name="Thoren M.H."/>
            <person name="Johannesson H."/>
        </authorList>
    </citation>
    <scope>NUCLEOTIDE SEQUENCE</scope>
    <source>
        <strain evidence="14">CBS 560.94</strain>
    </source>
</reference>
<feature type="region of interest" description="Disordered" evidence="13">
    <location>
        <begin position="361"/>
        <end position="382"/>
    </location>
</feature>
<evidence type="ECO:0000256" key="2">
    <source>
        <dbReference type="ARBA" id="ARBA00006484"/>
    </source>
</evidence>
<keyword evidence="4" id="KW-0521">NADP</keyword>
<organism evidence="14 15">
    <name type="scientific">Neurospora tetraspora</name>
    <dbReference type="NCBI Taxonomy" id="94610"/>
    <lineage>
        <taxon>Eukaryota</taxon>
        <taxon>Fungi</taxon>
        <taxon>Dikarya</taxon>
        <taxon>Ascomycota</taxon>
        <taxon>Pezizomycotina</taxon>
        <taxon>Sordariomycetes</taxon>
        <taxon>Sordariomycetidae</taxon>
        <taxon>Sordariales</taxon>
        <taxon>Sordariaceae</taxon>
        <taxon>Neurospora</taxon>
    </lineage>
</organism>
<keyword evidence="8" id="KW-0472">Membrane</keyword>
<evidence type="ECO:0000256" key="12">
    <source>
        <dbReference type="RuleBase" id="RU000363"/>
    </source>
</evidence>
<keyword evidence="7" id="KW-0443">Lipid metabolism</keyword>
<dbReference type="GO" id="GO:0016020">
    <property type="term" value="C:membrane"/>
    <property type="evidence" value="ECO:0007669"/>
    <property type="project" value="UniProtKB-SubCell"/>
</dbReference>
<gene>
    <name evidence="14" type="ORF">B0H65DRAFT_61382</name>
</gene>
<dbReference type="GO" id="GO:0052650">
    <property type="term" value="F:all-trans-retinol dehydrogenase (NADP+) activity"/>
    <property type="evidence" value="ECO:0007669"/>
    <property type="project" value="UniProtKB-ARBA"/>
</dbReference>
<keyword evidence="3" id="KW-0812">Transmembrane</keyword>
<dbReference type="AlphaFoldDB" id="A0AAE0JR25"/>
<dbReference type="InterPro" id="IPR036291">
    <property type="entry name" value="NAD(P)-bd_dom_sf"/>
</dbReference>
<comment type="caution">
    <text evidence="14">The sequence shown here is derived from an EMBL/GenBank/DDBJ whole genome shotgun (WGS) entry which is preliminary data.</text>
</comment>
<reference evidence="14" key="1">
    <citation type="journal article" date="2023" name="Mol. Phylogenet. Evol.">
        <title>Genome-scale phylogeny and comparative genomics of the fungal order Sordariales.</title>
        <authorList>
            <person name="Hensen N."/>
            <person name="Bonometti L."/>
            <person name="Westerberg I."/>
            <person name="Brannstrom I.O."/>
            <person name="Guillou S."/>
            <person name="Cros-Aarteil S."/>
            <person name="Calhoun S."/>
            <person name="Haridas S."/>
            <person name="Kuo A."/>
            <person name="Mondo S."/>
            <person name="Pangilinan J."/>
            <person name="Riley R."/>
            <person name="LaButti K."/>
            <person name="Andreopoulos B."/>
            <person name="Lipzen A."/>
            <person name="Chen C."/>
            <person name="Yan M."/>
            <person name="Daum C."/>
            <person name="Ng V."/>
            <person name="Clum A."/>
            <person name="Steindorff A."/>
            <person name="Ohm R.A."/>
            <person name="Martin F."/>
            <person name="Silar P."/>
            <person name="Natvig D.O."/>
            <person name="Lalanne C."/>
            <person name="Gautier V."/>
            <person name="Ament-Velasquez S.L."/>
            <person name="Kruys A."/>
            <person name="Hutchinson M.I."/>
            <person name="Powell A.J."/>
            <person name="Barry K."/>
            <person name="Miller A.N."/>
            <person name="Grigoriev I.V."/>
            <person name="Debuchy R."/>
            <person name="Gladieux P."/>
            <person name="Hiltunen Thoren M."/>
            <person name="Johannesson H."/>
        </authorList>
    </citation>
    <scope>NUCLEOTIDE SEQUENCE</scope>
    <source>
        <strain evidence="14">CBS 560.94</strain>
    </source>
</reference>
<comment type="function">
    <text evidence="9">Catalyzes the reduction of all-trans-retinal to all-trans-retinol in the presence of NADPH.</text>
</comment>
<evidence type="ECO:0000256" key="7">
    <source>
        <dbReference type="ARBA" id="ARBA00023098"/>
    </source>
</evidence>
<dbReference type="FunFam" id="3.40.50.720:FF:000131">
    <property type="entry name" value="Short-chain dehydrogenase/reductase 3"/>
    <property type="match status" value="1"/>
</dbReference>
<keyword evidence="15" id="KW-1185">Reference proteome</keyword>
<keyword evidence="6" id="KW-0560">Oxidoreductase</keyword>
<dbReference type="PANTHER" id="PTHR24322">
    <property type="entry name" value="PKSB"/>
    <property type="match status" value="1"/>
</dbReference>
<evidence type="ECO:0000256" key="8">
    <source>
        <dbReference type="ARBA" id="ARBA00023136"/>
    </source>
</evidence>
<keyword evidence="5" id="KW-1133">Transmembrane helix</keyword>
<accession>A0AAE0JR25</accession>
<dbReference type="EMBL" id="JAUEPP010000001">
    <property type="protein sequence ID" value="KAK3355870.1"/>
    <property type="molecule type" value="Genomic_DNA"/>
</dbReference>
<sequence>MPFHNGLLPREGFKGDTLISLIGKTAFNAKLLLPLFLAAKYTKRGQDLSILHPTAFKRLKTLLILSLIGVANRYLNRRVLNNGVSDTYDWAREIVLITGGAGGIGGEMVKLFAEKGVRVVVLDIQPLTFNAGPNVHYFKCDLTNRANVASVAQEVRKKVGDPTVLINNAGVVQGRTVLETTEKDLRFTFDVNLFAHYYTAQEFLPYMIKRDHGMVVTVASFASWVCVPNMVDYAASKAAALSFHQGLTAELKSTYKAPKVRTIVVNQGYTKTPLFEGYQNDSPFMVPPLEPATVAEAVVRKVLTGESGQVVVPKTGNIMSGLAAFPLWYQTRLRAKNVTIMSQFKGRKVVKDLDTFYEGREKGMEGKERMGGDGPEASTVLV</sequence>
<dbReference type="SUPFAM" id="SSF51735">
    <property type="entry name" value="NAD(P)-binding Rossmann-fold domains"/>
    <property type="match status" value="1"/>
</dbReference>
<comment type="subcellular location">
    <subcellularLocation>
        <location evidence="1">Membrane</location>
        <topology evidence="1">Multi-pass membrane protein</topology>
    </subcellularLocation>
</comment>
<evidence type="ECO:0000313" key="14">
    <source>
        <dbReference type="EMBL" id="KAK3355870.1"/>
    </source>
</evidence>
<evidence type="ECO:0000256" key="10">
    <source>
        <dbReference type="ARBA" id="ARBA00068717"/>
    </source>
</evidence>
<dbReference type="InterPro" id="IPR002347">
    <property type="entry name" value="SDR_fam"/>
</dbReference>
<evidence type="ECO:0000256" key="11">
    <source>
        <dbReference type="ARBA" id="ARBA00082544"/>
    </source>
</evidence>
<evidence type="ECO:0000256" key="3">
    <source>
        <dbReference type="ARBA" id="ARBA00022692"/>
    </source>
</evidence>
<dbReference type="PANTHER" id="PTHR24322:SF736">
    <property type="entry name" value="RETINOL DEHYDROGENASE 10"/>
    <property type="match status" value="1"/>
</dbReference>
<evidence type="ECO:0000256" key="1">
    <source>
        <dbReference type="ARBA" id="ARBA00004141"/>
    </source>
</evidence>